<proteinExistence type="predicted"/>
<dbReference type="Gene3D" id="3.30.40.10">
    <property type="entry name" value="Zinc/RING finger domain, C3HC4 (zinc finger)"/>
    <property type="match status" value="1"/>
</dbReference>
<evidence type="ECO:0000256" key="8">
    <source>
        <dbReference type="PROSITE-ProRule" id="PRU00175"/>
    </source>
</evidence>
<dbReference type="InterPro" id="IPR001841">
    <property type="entry name" value="Znf_RING"/>
</dbReference>
<dbReference type="InterPro" id="IPR013083">
    <property type="entry name" value="Znf_RING/FYVE/PHD"/>
</dbReference>
<protein>
    <recommendedName>
        <fullName evidence="2">RING-type E3 ubiquitin transferase</fullName>
        <ecNumber evidence="2">2.3.2.27</ecNumber>
    </recommendedName>
</protein>
<dbReference type="EC" id="2.3.2.27" evidence="2"/>
<keyword evidence="11" id="KW-1185">Reference proteome</keyword>
<reference evidence="10" key="1">
    <citation type="submission" date="2023-03" db="EMBL/GenBank/DDBJ databases">
        <authorList>
            <person name="Julca I."/>
        </authorList>
    </citation>
    <scope>NUCLEOTIDE SEQUENCE</scope>
</reference>
<evidence type="ECO:0000313" key="10">
    <source>
        <dbReference type="EMBL" id="CAI9089345.1"/>
    </source>
</evidence>
<dbReference type="AlphaFoldDB" id="A0AAV1C1K0"/>
<dbReference type="PANTHER" id="PTHR22937">
    <property type="entry name" value="E3 UBIQUITIN-PROTEIN LIGASE RNF165"/>
    <property type="match status" value="1"/>
</dbReference>
<dbReference type="EMBL" id="OX459118">
    <property type="protein sequence ID" value="CAI9089345.1"/>
    <property type="molecule type" value="Genomic_DNA"/>
</dbReference>
<evidence type="ECO:0000256" key="1">
    <source>
        <dbReference type="ARBA" id="ARBA00000900"/>
    </source>
</evidence>
<evidence type="ECO:0000256" key="6">
    <source>
        <dbReference type="ARBA" id="ARBA00022786"/>
    </source>
</evidence>
<name>A0AAV1C1K0_OLDCO</name>
<evidence type="ECO:0000313" key="11">
    <source>
        <dbReference type="Proteomes" id="UP001161247"/>
    </source>
</evidence>
<evidence type="ECO:0000256" key="5">
    <source>
        <dbReference type="ARBA" id="ARBA00022771"/>
    </source>
</evidence>
<dbReference type="InterPro" id="IPR045191">
    <property type="entry name" value="MBR1/2-like"/>
</dbReference>
<evidence type="ECO:0000256" key="3">
    <source>
        <dbReference type="ARBA" id="ARBA00022679"/>
    </source>
</evidence>
<evidence type="ECO:0000259" key="9">
    <source>
        <dbReference type="PROSITE" id="PS50089"/>
    </source>
</evidence>
<organism evidence="10 11">
    <name type="scientific">Oldenlandia corymbosa var. corymbosa</name>
    <dbReference type="NCBI Taxonomy" id="529605"/>
    <lineage>
        <taxon>Eukaryota</taxon>
        <taxon>Viridiplantae</taxon>
        <taxon>Streptophyta</taxon>
        <taxon>Embryophyta</taxon>
        <taxon>Tracheophyta</taxon>
        <taxon>Spermatophyta</taxon>
        <taxon>Magnoliopsida</taxon>
        <taxon>eudicotyledons</taxon>
        <taxon>Gunneridae</taxon>
        <taxon>Pentapetalae</taxon>
        <taxon>asterids</taxon>
        <taxon>lamiids</taxon>
        <taxon>Gentianales</taxon>
        <taxon>Rubiaceae</taxon>
        <taxon>Rubioideae</taxon>
        <taxon>Spermacoceae</taxon>
        <taxon>Hedyotis-Oldenlandia complex</taxon>
        <taxon>Oldenlandia</taxon>
    </lineage>
</organism>
<evidence type="ECO:0000256" key="7">
    <source>
        <dbReference type="ARBA" id="ARBA00022833"/>
    </source>
</evidence>
<dbReference type="GO" id="GO:0061630">
    <property type="term" value="F:ubiquitin protein ligase activity"/>
    <property type="evidence" value="ECO:0007669"/>
    <property type="project" value="UniProtKB-EC"/>
</dbReference>
<accession>A0AAV1C1K0</accession>
<sequence>MDNFANYEVVVEGEEGEGIQEEFTHPQWHMTSTNSMINDDITELLNRLPPIKLRPDHALTEDENEEQEESTALTPLQDFYYERHIGGHSISESTPEYSISSDRYGFLTEVASSSPDLEQIIFQLRDALFPTATEDELEYLLQDIFPTSAQFAADEVFYNKESGLCEDVVLQNLLPRASLQEDAEEICSICLENYGAQEMIGKLRCGHEHHLDCIKNWILVDNSCPLCKSQAVSMPK</sequence>
<dbReference type="SUPFAM" id="SSF57850">
    <property type="entry name" value="RING/U-box"/>
    <property type="match status" value="1"/>
</dbReference>
<evidence type="ECO:0000256" key="4">
    <source>
        <dbReference type="ARBA" id="ARBA00022723"/>
    </source>
</evidence>
<feature type="domain" description="RING-type" evidence="9">
    <location>
        <begin position="187"/>
        <end position="228"/>
    </location>
</feature>
<keyword evidence="6" id="KW-0833">Ubl conjugation pathway</keyword>
<dbReference type="GO" id="GO:0008270">
    <property type="term" value="F:zinc ion binding"/>
    <property type="evidence" value="ECO:0007669"/>
    <property type="project" value="UniProtKB-KW"/>
</dbReference>
<dbReference type="PROSITE" id="PS50089">
    <property type="entry name" value="ZF_RING_2"/>
    <property type="match status" value="1"/>
</dbReference>
<keyword evidence="7" id="KW-0862">Zinc</keyword>
<evidence type="ECO:0000256" key="2">
    <source>
        <dbReference type="ARBA" id="ARBA00012483"/>
    </source>
</evidence>
<comment type="catalytic activity">
    <reaction evidence="1">
        <text>S-ubiquitinyl-[E2 ubiquitin-conjugating enzyme]-L-cysteine + [acceptor protein]-L-lysine = [E2 ubiquitin-conjugating enzyme]-L-cysteine + N(6)-ubiquitinyl-[acceptor protein]-L-lysine.</text>
        <dbReference type="EC" id="2.3.2.27"/>
    </reaction>
</comment>
<keyword evidence="4" id="KW-0479">Metal-binding</keyword>
<dbReference type="PANTHER" id="PTHR22937:SF65">
    <property type="entry name" value="E3 UBIQUITIN-PROTEIN LIGASE ARK2C"/>
    <property type="match status" value="1"/>
</dbReference>
<gene>
    <name evidence="10" type="ORF">OLC1_LOCUS1703</name>
</gene>
<dbReference type="Proteomes" id="UP001161247">
    <property type="component" value="Chromosome 1"/>
</dbReference>
<keyword evidence="5 8" id="KW-0863">Zinc-finger</keyword>
<dbReference type="Pfam" id="PF13639">
    <property type="entry name" value="zf-RING_2"/>
    <property type="match status" value="1"/>
</dbReference>
<keyword evidence="3" id="KW-0808">Transferase</keyword>
<dbReference type="SMART" id="SM00184">
    <property type="entry name" value="RING"/>
    <property type="match status" value="1"/>
</dbReference>